<dbReference type="AlphaFoldDB" id="A0A7R9V186"/>
<evidence type="ECO:0000256" key="2">
    <source>
        <dbReference type="RuleBase" id="RU363120"/>
    </source>
</evidence>
<organism evidence="4">
    <name type="scientific">Chlamydomonas euryale</name>
    <dbReference type="NCBI Taxonomy" id="1486919"/>
    <lineage>
        <taxon>Eukaryota</taxon>
        <taxon>Viridiplantae</taxon>
        <taxon>Chlorophyta</taxon>
        <taxon>core chlorophytes</taxon>
        <taxon>Chlorophyceae</taxon>
        <taxon>CS clade</taxon>
        <taxon>Chlamydomonadales</taxon>
        <taxon>Chlamydomonadaceae</taxon>
        <taxon>Chlamydomonas</taxon>
    </lineage>
</organism>
<feature type="region of interest" description="Disordered" evidence="3">
    <location>
        <begin position="59"/>
        <end position="102"/>
    </location>
</feature>
<evidence type="ECO:0000256" key="1">
    <source>
        <dbReference type="ARBA" id="ARBA00010520"/>
    </source>
</evidence>
<reference evidence="4" key="1">
    <citation type="submission" date="2021-01" db="EMBL/GenBank/DDBJ databases">
        <authorList>
            <person name="Corre E."/>
            <person name="Pelletier E."/>
            <person name="Niang G."/>
            <person name="Scheremetjew M."/>
            <person name="Finn R."/>
            <person name="Kale V."/>
            <person name="Holt S."/>
            <person name="Cochrane G."/>
            <person name="Meng A."/>
            <person name="Brown T."/>
            <person name="Cohen L."/>
        </authorList>
    </citation>
    <scope>NUCLEOTIDE SEQUENCE</scope>
    <source>
        <strain evidence="4">CCMP219</strain>
    </source>
</reference>
<dbReference type="Pfam" id="PF04667">
    <property type="entry name" value="Endosulfine"/>
    <property type="match status" value="1"/>
</dbReference>
<dbReference type="PANTHER" id="PTHR34804:SF5">
    <property type="entry name" value="CAMP-REGULATED PHOSPHOPROTEIN 19-RELATED PROTEIN"/>
    <property type="match status" value="1"/>
</dbReference>
<proteinExistence type="inferred from homology"/>
<comment type="similarity">
    <text evidence="1 2">Belongs to the endosulfine family.</text>
</comment>
<dbReference type="PANTHER" id="PTHR34804">
    <property type="entry name" value="CAMP-REGULATED PHOSPHOPROTEIN 19-RELATED PROTEIN"/>
    <property type="match status" value="1"/>
</dbReference>
<dbReference type="EMBL" id="HBEC01002604">
    <property type="protein sequence ID" value="CAD8281206.1"/>
    <property type="molecule type" value="Transcribed_RNA"/>
</dbReference>
<evidence type="ECO:0000313" key="4">
    <source>
        <dbReference type="EMBL" id="CAD8281206.1"/>
    </source>
</evidence>
<gene>
    <name evidence="4" type="ORF">CEUR00632_LOCUS1241</name>
</gene>
<dbReference type="InterPro" id="IPR006760">
    <property type="entry name" value="Endosulphine"/>
</dbReference>
<evidence type="ECO:0008006" key="5">
    <source>
        <dbReference type="Google" id="ProtNLM"/>
    </source>
</evidence>
<evidence type="ECO:0000256" key="3">
    <source>
        <dbReference type="SAM" id="MobiDB-lite"/>
    </source>
</evidence>
<protein>
    <recommendedName>
        <fullName evidence="5">Negatively light-regulated protein</fullName>
    </recommendedName>
</protein>
<sequence>MADQGEGSGERSPSDIMKEQEAMLMAKYGGMKPKKKGGALGVHKEHKFFDSADWAMNKEAAAKTVPPGQPAPPPAEEALKPKLEPTPLPARRISHLDPMDKQ</sequence>
<name>A0A7R9V186_9CHLO</name>
<accession>A0A7R9V186</accession>